<name>A0A9P9IYL8_9PLEO</name>
<keyword evidence="2 6" id="KW-0645">Protease</keyword>
<dbReference type="Pfam" id="PF00082">
    <property type="entry name" value="Peptidase_S8"/>
    <property type="match status" value="1"/>
</dbReference>
<evidence type="ECO:0000256" key="3">
    <source>
        <dbReference type="ARBA" id="ARBA00022729"/>
    </source>
</evidence>
<dbReference type="InterPro" id="IPR037045">
    <property type="entry name" value="S8pro/Inhibitor_I9_sf"/>
</dbReference>
<comment type="similarity">
    <text evidence="1 6 7">Belongs to the peptidase S8 family.</text>
</comment>
<evidence type="ECO:0000259" key="9">
    <source>
        <dbReference type="Pfam" id="PF00082"/>
    </source>
</evidence>
<evidence type="ECO:0000256" key="8">
    <source>
        <dbReference type="SAM" id="SignalP"/>
    </source>
</evidence>
<evidence type="ECO:0000259" key="10">
    <source>
        <dbReference type="Pfam" id="PF05922"/>
    </source>
</evidence>
<dbReference type="PROSITE" id="PS00137">
    <property type="entry name" value="SUBTILASE_HIS"/>
    <property type="match status" value="1"/>
</dbReference>
<evidence type="ECO:0000256" key="1">
    <source>
        <dbReference type="ARBA" id="ARBA00011073"/>
    </source>
</evidence>
<evidence type="ECO:0000313" key="12">
    <source>
        <dbReference type="Proteomes" id="UP000700596"/>
    </source>
</evidence>
<accession>A0A9P9IYL8</accession>
<feature type="signal peptide" evidence="8">
    <location>
        <begin position="1"/>
        <end position="15"/>
    </location>
</feature>
<dbReference type="InterPro" id="IPR050131">
    <property type="entry name" value="Peptidase_S8_subtilisin-like"/>
</dbReference>
<dbReference type="EMBL" id="JAGMWT010000002">
    <property type="protein sequence ID" value="KAH7135755.1"/>
    <property type="molecule type" value="Genomic_DNA"/>
</dbReference>
<dbReference type="PROSITE" id="PS00138">
    <property type="entry name" value="SUBTILASE_SER"/>
    <property type="match status" value="1"/>
</dbReference>
<gene>
    <name evidence="11" type="ORF">B0J11DRAFT_169289</name>
</gene>
<dbReference type="OrthoDB" id="206201at2759"/>
<dbReference type="PANTHER" id="PTHR43806:SF58">
    <property type="entry name" value="ALKALINE PROTEASE 1-RELATED"/>
    <property type="match status" value="1"/>
</dbReference>
<dbReference type="Gene3D" id="3.30.70.80">
    <property type="entry name" value="Peptidase S8 propeptide/proteinase inhibitor I9"/>
    <property type="match status" value="1"/>
</dbReference>
<dbReference type="SUPFAM" id="SSF52743">
    <property type="entry name" value="Subtilisin-like"/>
    <property type="match status" value="1"/>
</dbReference>
<dbReference type="Gene3D" id="3.40.50.200">
    <property type="entry name" value="Peptidase S8/S53 domain"/>
    <property type="match status" value="1"/>
</dbReference>
<dbReference type="PRINTS" id="PR00723">
    <property type="entry name" value="SUBTILISIN"/>
</dbReference>
<dbReference type="PROSITE" id="PS51892">
    <property type="entry name" value="SUBTILASE"/>
    <property type="match status" value="1"/>
</dbReference>
<dbReference type="InterPro" id="IPR022398">
    <property type="entry name" value="Peptidase_S8_His-AS"/>
</dbReference>
<evidence type="ECO:0000313" key="11">
    <source>
        <dbReference type="EMBL" id="KAH7135755.1"/>
    </source>
</evidence>
<feature type="active site" description="Charge relay system" evidence="6">
    <location>
        <position position="183"/>
    </location>
</feature>
<evidence type="ECO:0000256" key="7">
    <source>
        <dbReference type="RuleBase" id="RU003355"/>
    </source>
</evidence>
<sequence length="395" mass="40817">MRFELLLAALPFALAAPTISPRAPLIVPRNGSPIPGKFIVKFKNDALNDIFERAVGFLKNGAEHKFEFGNFKGFSAEIDDSIVDLLRLLPGVEWIEQDAVIKASFNIEKRAYVTQSSATWGLGRLSSVNRGSSTYKYDDTAGAGTCAYIIDTGIFTTHPDFEGRATHLANYAGDGTTRDGNGHGTHVAGTIGSKTWGVAKKTKLYAVKVLGVDGSGTNSGVIAGINFAAQDSQSRAGCKGKSVGNLSLGGSKSTAVNTAARNAVTAGLFLAVAAGNEKEDAANSSPASEPTAFTVGATDSSDRISTFSNFGSVVDIFAPGTSITSTWIDGKTNTISGTSMASPHIAGLAAYLIALENLSGPTAIGNRIKALGSKSKITGVPTGTVNLLAYNGAPA</sequence>
<dbReference type="InterPro" id="IPR036852">
    <property type="entry name" value="Peptidase_S8/S53_dom_sf"/>
</dbReference>
<keyword evidence="4 6" id="KW-0378">Hydrolase</keyword>
<protein>
    <submittedName>
        <fullName evidence="11">Peptidase S8/S53 domain-containing protein</fullName>
    </submittedName>
</protein>
<feature type="active site" description="Charge relay system" evidence="6">
    <location>
        <position position="151"/>
    </location>
</feature>
<evidence type="ECO:0000256" key="2">
    <source>
        <dbReference type="ARBA" id="ARBA00022670"/>
    </source>
</evidence>
<dbReference type="PANTHER" id="PTHR43806">
    <property type="entry name" value="PEPTIDASE S8"/>
    <property type="match status" value="1"/>
</dbReference>
<dbReference type="InterPro" id="IPR015500">
    <property type="entry name" value="Peptidase_S8_subtilisin-rel"/>
</dbReference>
<evidence type="ECO:0000256" key="5">
    <source>
        <dbReference type="ARBA" id="ARBA00022825"/>
    </source>
</evidence>
<reference evidence="11" key="1">
    <citation type="journal article" date="2021" name="Nat. Commun.">
        <title>Genetic determinants of endophytism in the Arabidopsis root mycobiome.</title>
        <authorList>
            <person name="Mesny F."/>
            <person name="Miyauchi S."/>
            <person name="Thiergart T."/>
            <person name="Pickel B."/>
            <person name="Atanasova L."/>
            <person name="Karlsson M."/>
            <person name="Huettel B."/>
            <person name="Barry K.W."/>
            <person name="Haridas S."/>
            <person name="Chen C."/>
            <person name="Bauer D."/>
            <person name="Andreopoulos W."/>
            <person name="Pangilinan J."/>
            <person name="LaButti K."/>
            <person name="Riley R."/>
            <person name="Lipzen A."/>
            <person name="Clum A."/>
            <person name="Drula E."/>
            <person name="Henrissat B."/>
            <person name="Kohler A."/>
            <person name="Grigoriev I.V."/>
            <person name="Martin F.M."/>
            <person name="Hacquard S."/>
        </authorList>
    </citation>
    <scope>NUCLEOTIDE SEQUENCE</scope>
    <source>
        <strain evidence="11">MPI-CAGE-CH-0243</strain>
    </source>
</reference>
<dbReference type="Proteomes" id="UP000700596">
    <property type="component" value="Unassembled WGS sequence"/>
</dbReference>
<feature type="active site" description="Charge relay system" evidence="6">
    <location>
        <position position="339"/>
    </location>
</feature>
<feature type="domain" description="Peptidase S8/S53" evidence="9">
    <location>
        <begin position="149"/>
        <end position="357"/>
    </location>
</feature>
<dbReference type="AlphaFoldDB" id="A0A9P9IYL8"/>
<keyword evidence="5 6" id="KW-0720">Serine protease</keyword>
<evidence type="ECO:0000256" key="4">
    <source>
        <dbReference type="ARBA" id="ARBA00022801"/>
    </source>
</evidence>
<proteinExistence type="inferred from homology"/>
<dbReference type="InterPro" id="IPR010259">
    <property type="entry name" value="S8pro/Inhibitor_I9"/>
</dbReference>
<dbReference type="InterPro" id="IPR000209">
    <property type="entry name" value="Peptidase_S8/S53_dom"/>
</dbReference>
<keyword evidence="12" id="KW-1185">Reference proteome</keyword>
<dbReference type="GO" id="GO:0006508">
    <property type="term" value="P:proteolysis"/>
    <property type="evidence" value="ECO:0007669"/>
    <property type="project" value="UniProtKB-KW"/>
</dbReference>
<dbReference type="InterPro" id="IPR023828">
    <property type="entry name" value="Peptidase_S8_Ser-AS"/>
</dbReference>
<dbReference type="InterPro" id="IPR023827">
    <property type="entry name" value="Peptidase_S8_Asp-AS"/>
</dbReference>
<evidence type="ECO:0000256" key="6">
    <source>
        <dbReference type="PROSITE-ProRule" id="PRU01240"/>
    </source>
</evidence>
<keyword evidence="3 8" id="KW-0732">Signal</keyword>
<dbReference type="InterPro" id="IPR034193">
    <property type="entry name" value="PCSK9_ProteinaseK-like"/>
</dbReference>
<dbReference type="Pfam" id="PF05922">
    <property type="entry name" value="Inhibitor_I9"/>
    <property type="match status" value="1"/>
</dbReference>
<dbReference type="PROSITE" id="PS00136">
    <property type="entry name" value="SUBTILASE_ASP"/>
    <property type="match status" value="1"/>
</dbReference>
<dbReference type="GO" id="GO:0004252">
    <property type="term" value="F:serine-type endopeptidase activity"/>
    <property type="evidence" value="ECO:0007669"/>
    <property type="project" value="UniProtKB-UniRule"/>
</dbReference>
<dbReference type="FunFam" id="3.40.50.200:FF:000014">
    <property type="entry name" value="Proteinase K"/>
    <property type="match status" value="1"/>
</dbReference>
<feature type="domain" description="Inhibitor I9" evidence="10">
    <location>
        <begin position="56"/>
        <end position="102"/>
    </location>
</feature>
<dbReference type="SUPFAM" id="SSF54897">
    <property type="entry name" value="Protease propeptides/inhibitors"/>
    <property type="match status" value="1"/>
</dbReference>
<dbReference type="CDD" id="cd04077">
    <property type="entry name" value="Peptidases_S8_PCSK9_ProteinaseK_like"/>
    <property type="match status" value="1"/>
</dbReference>
<dbReference type="GO" id="GO:0005576">
    <property type="term" value="C:extracellular region"/>
    <property type="evidence" value="ECO:0007669"/>
    <property type="project" value="UniProtKB-ARBA"/>
</dbReference>
<comment type="caution">
    <text evidence="11">The sequence shown here is derived from an EMBL/GenBank/DDBJ whole genome shotgun (WGS) entry which is preliminary data.</text>
</comment>
<organism evidence="11 12">
    <name type="scientific">Dendryphion nanum</name>
    <dbReference type="NCBI Taxonomy" id="256645"/>
    <lineage>
        <taxon>Eukaryota</taxon>
        <taxon>Fungi</taxon>
        <taxon>Dikarya</taxon>
        <taxon>Ascomycota</taxon>
        <taxon>Pezizomycotina</taxon>
        <taxon>Dothideomycetes</taxon>
        <taxon>Pleosporomycetidae</taxon>
        <taxon>Pleosporales</taxon>
        <taxon>Torulaceae</taxon>
        <taxon>Dendryphion</taxon>
    </lineage>
</organism>
<feature type="chain" id="PRO_5040178944" evidence="8">
    <location>
        <begin position="16"/>
        <end position="395"/>
    </location>
</feature>